<evidence type="ECO:0000256" key="3">
    <source>
        <dbReference type="ARBA" id="ARBA00022723"/>
    </source>
</evidence>
<proteinExistence type="predicted"/>
<reference evidence="9" key="1">
    <citation type="journal article" date="2013" name="ISME J.">
        <title>A small predatory core genome in the divergent marine Bacteriovorax marinus SJ and the terrestrial Bdellovibrio bacteriovorus.</title>
        <authorList>
            <person name="Crossman L.C."/>
            <person name="Chen H."/>
            <person name="Cerdeno-Tarraga A.M."/>
            <person name="Brooks K."/>
            <person name="Quail M.A."/>
            <person name="Pineiro S.A."/>
            <person name="Hobley L."/>
            <person name="Sockett R.E."/>
            <person name="Bentley S.D."/>
            <person name="Parkhill J."/>
            <person name="Williams H.N."/>
            <person name="Stine O.C."/>
        </authorList>
    </citation>
    <scope>NUCLEOTIDE SEQUENCE [LARGE SCALE GENOMIC DNA]</scope>
    <source>
        <strain evidence="9">ATCC BAA-682 / DSM 15412 / SJ</strain>
    </source>
</reference>
<dbReference type="OrthoDB" id="9810775at2"/>
<dbReference type="EMBL" id="FQ312005">
    <property type="protein sequence ID" value="CBW26837.1"/>
    <property type="molecule type" value="Genomic_DNA"/>
</dbReference>
<dbReference type="STRING" id="862908.BMS_2025"/>
<organism evidence="8 9">
    <name type="scientific">Halobacteriovorax marinus (strain ATCC BAA-682 / DSM 15412 / SJ)</name>
    <name type="common">Bacteriovorax marinus</name>
    <dbReference type="NCBI Taxonomy" id="862908"/>
    <lineage>
        <taxon>Bacteria</taxon>
        <taxon>Pseudomonadati</taxon>
        <taxon>Bdellovibrionota</taxon>
        <taxon>Bacteriovoracia</taxon>
        <taxon>Bacteriovoracales</taxon>
        <taxon>Halobacteriovoraceae</taxon>
        <taxon>Halobacteriovorax</taxon>
    </lineage>
</organism>
<dbReference type="CDD" id="cd01335">
    <property type="entry name" value="Radical_SAM"/>
    <property type="match status" value="1"/>
</dbReference>
<evidence type="ECO:0000256" key="5">
    <source>
        <dbReference type="ARBA" id="ARBA00023014"/>
    </source>
</evidence>
<evidence type="ECO:0000256" key="1">
    <source>
        <dbReference type="ARBA" id="ARBA00001966"/>
    </source>
</evidence>
<dbReference type="SUPFAM" id="SSF102114">
    <property type="entry name" value="Radical SAM enzymes"/>
    <property type="match status" value="1"/>
</dbReference>
<gene>
    <name evidence="8" type="ordered locus">BMS_2025</name>
</gene>
<keyword evidence="9" id="KW-1185">Reference proteome</keyword>
<dbReference type="InterPro" id="IPR013785">
    <property type="entry name" value="Aldolase_TIM"/>
</dbReference>
<keyword evidence="4" id="KW-0408">Iron</keyword>
<comment type="cofactor">
    <cofactor evidence="1">
        <name>[4Fe-4S] cluster</name>
        <dbReference type="ChEBI" id="CHEBI:49883"/>
    </cofactor>
</comment>
<dbReference type="GO" id="GO:0003824">
    <property type="term" value="F:catalytic activity"/>
    <property type="evidence" value="ECO:0007669"/>
    <property type="project" value="InterPro"/>
</dbReference>
<dbReference type="PANTHER" id="PTHR11228:SF7">
    <property type="entry name" value="PQQA PEPTIDE CYCLASE"/>
    <property type="match status" value="1"/>
</dbReference>
<feature type="domain" description="Radical SAM core" evidence="7">
    <location>
        <begin position="36"/>
        <end position="172"/>
    </location>
</feature>
<accession>E1X307</accession>
<sequence>MEVSKYAKWENRYTTAKNEERGSVPFTSLKTLWFNSGTLCNLACDNCYIESSPKNDRLAYLTLADVKKYIDEVKENSWQLESIGITGGEPFLNPHIIEILEECLSLGVPVLVLTNAHKVLKRWEKKLLALKEQYSDLLRLRVSLDHYTKEIHEGERGEGTFAPTMKSLEWLYLNEFHISIAGRSLFKESQEVAKQGYGNLLKKHKIDIEISPDTLVIFPEMKATEDVPEITVDCWNILNVSPTDQMCSTQRMIVKRKGEASPKVLACTLIAYNKEFELGETLLESFKDIHLNHPFCAKFCVLGGASCSSTN</sequence>
<dbReference type="SFLD" id="SFLDS00029">
    <property type="entry name" value="Radical_SAM"/>
    <property type="match status" value="1"/>
</dbReference>
<evidence type="ECO:0000313" key="8">
    <source>
        <dbReference type="EMBL" id="CBW26837.1"/>
    </source>
</evidence>
<dbReference type="AlphaFoldDB" id="E1X307"/>
<dbReference type="Pfam" id="PF04055">
    <property type="entry name" value="Radical_SAM"/>
    <property type="match status" value="1"/>
</dbReference>
<keyword evidence="5" id="KW-0411">Iron-sulfur</keyword>
<dbReference type="InterPro" id="IPR050377">
    <property type="entry name" value="Radical_SAM_PqqE_MftC-like"/>
</dbReference>
<evidence type="ECO:0000256" key="4">
    <source>
        <dbReference type="ARBA" id="ARBA00023004"/>
    </source>
</evidence>
<protein>
    <submittedName>
        <fullName evidence="8">Molybdopterin biosynthesis protein</fullName>
    </submittedName>
</protein>
<evidence type="ECO:0000256" key="6">
    <source>
        <dbReference type="SAM" id="Coils"/>
    </source>
</evidence>
<dbReference type="InterPro" id="IPR058240">
    <property type="entry name" value="rSAM_sf"/>
</dbReference>
<dbReference type="GO" id="GO:0051536">
    <property type="term" value="F:iron-sulfur cluster binding"/>
    <property type="evidence" value="ECO:0007669"/>
    <property type="project" value="UniProtKB-KW"/>
</dbReference>
<evidence type="ECO:0000313" key="9">
    <source>
        <dbReference type="Proteomes" id="UP000008963"/>
    </source>
</evidence>
<dbReference type="HOGENOM" id="CLU_882429_0_0_7"/>
<dbReference type="RefSeq" id="WP_014244615.1">
    <property type="nucleotide sequence ID" value="NC_016620.1"/>
</dbReference>
<dbReference type="Gene3D" id="3.20.20.70">
    <property type="entry name" value="Aldolase class I"/>
    <property type="match status" value="1"/>
</dbReference>
<dbReference type="SFLD" id="SFLDG01067">
    <property type="entry name" value="SPASM/twitch_domain_containing"/>
    <property type="match status" value="1"/>
</dbReference>
<dbReference type="InterPro" id="IPR007197">
    <property type="entry name" value="rSAM"/>
</dbReference>
<keyword evidence="3" id="KW-0479">Metal-binding</keyword>
<dbReference type="PANTHER" id="PTHR11228">
    <property type="entry name" value="RADICAL SAM DOMAIN PROTEIN"/>
    <property type="match status" value="1"/>
</dbReference>
<evidence type="ECO:0000256" key="2">
    <source>
        <dbReference type="ARBA" id="ARBA00022691"/>
    </source>
</evidence>
<dbReference type="GO" id="GO:0046872">
    <property type="term" value="F:metal ion binding"/>
    <property type="evidence" value="ECO:0007669"/>
    <property type="project" value="UniProtKB-KW"/>
</dbReference>
<feature type="coiled-coil region" evidence="6">
    <location>
        <begin position="113"/>
        <end position="140"/>
    </location>
</feature>
<dbReference type="Proteomes" id="UP000008963">
    <property type="component" value="Chromosome"/>
</dbReference>
<evidence type="ECO:0000259" key="7">
    <source>
        <dbReference type="Pfam" id="PF04055"/>
    </source>
</evidence>
<keyword evidence="2" id="KW-0949">S-adenosyl-L-methionine</keyword>
<dbReference type="eggNOG" id="COG0535">
    <property type="taxonomic scope" value="Bacteria"/>
</dbReference>
<dbReference type="PATRIC" id="fig|862908.3.peg.1924"/>
<name>E1X307_HALMS</name>
<keyword evidence="6" id="KW-0175">Coiled coil</keyword>
<dbReference type="KEGG" id="bmx:BMS_2025"/>